<evidence type="ECO:0000313" key="3">
    <source>
        <dbReference type="Proteomes" id="UP000283509"/>
    </source>
</evidence>
<keyword evidence="2" id="KW-0808">Transferase</keyword>
<gene>
    <name evidence="2" type="ORF">C7M84_014685</name>
</gene>
<evidence type="ECO:0000256" key="1">
    <source>
        <dbReference type="SAM" id="MobiDB-lite"/>
    </source>
</evidence>
<dbReference type="Proteomes" id="UP000283509">
    <property type="component" value="Unassembled WGS sequence"/>
</dbReference>
<dbReference type="GO" id="GO:0006790">
    <property type="term" value="P:sulfur compound metabolic process"/>
    <property type="evidence" value="ECO:0007669"/>
    <property type="project" value="TreeGrafter"/>
</dbReference>
<feature type="region of interest" description="Disordered" evidence="1">
    <location>
        <begin position="54"/>
        <end position="75"/>
    </location>
</feature>
<proteinExistence type="predicted"/>
<comment type="caution">
    <text evidence="2">The sequence shown here is derived from an EMBL/GenBank/DDBJ whole genome shotgun (WGS) entry which is preliminary data.</text>
</comment>
<dbReference type="PANTHER" id="PTHR10704:SF44">
    <property type="entry name" value="LD35051P-RELATED"/>
    <property type="match status" value="1"/>
</dbReference>
<dbReference type="GO" id="GO:0006044">
    <property type="term" value="P:N-acetylglucosamine metabolic process"/>
    <property type="evidence" value="ECO:0007669"/>
    <property type="project" value="TreeGrafter"/>
</dbReference>
<feature type="compositionally biased region" description="Basic residues" evidence="1">
    <location>
        <begin position="333"/>
        <end position="344"/>
    </location>
</feature>
<dbReference type="Gene3D" id="3.40.50.300">
    <property type="entry name" value="P-loop containing nucleotide triphosphate hydrolases"/>
    <property type="match status" value="1"/>
</dbReference>
<dbReference type="OrthoDB" id="6138663at2759"/>
<dbReference type="EMBL" id="QCYY01002829">
    <property type="protein sequence ID" value="ROT67246.1"/>
    <property type="molecule type" value="Genomic_DNA"/>
</dbReference>
<dbReference type="InterPro" id="IPR027417">
    <property type="entry name" value="P-loop_NTPase"/>
</dbReference>
<dbReference type="SUPFAM" id="SSF52540">
    <property type="entry name" value="P-loop containing nucleoside triphosphate hydrolases"/>
    <property type="match status" value="1"/>
</dbReference>
<feature type="compositionally biased region" description="Basic and acidic residues" evidence="1">
    <location>
        <begin position="57"/>
        <end position="67"/>
    </location>
</feature>
<keyword evidence="3" id="KW-1185">Reference proteome</keyword>
<sequence length="360" mass="41788">MFLVVSELTQSDDVIKAQVKETPGSRGLMNNTMNTKLVGVLVEQRQNIEQQMKGYKFSREAQRKPPEGSRAGGRRSTREKCHCHFLEVRIHFHRIPKKCGVVSSHPGTFYHYEPLHDFGVKQIRHGEEAAQAVRNLRHLLDCEYGEMEHLIEHGRSFKCVFNQNKALWSQCKTLPDLCRKPEFLSPFCSLFPFQSLKTVRLRLNLTEELLEDKKLGVRLLYLVRDPRGTLHSRRNKNWCSRKDCNDPETLCKDLVRDYITASVFRRKFPNSFRAVRYEDISFNVFHETKELLDFFRLDFHPDIQKFLQTHTARSKGNAYSTFRDSKAAPPSTGRRRCPGKRRSGSRACARRPCGCGVRVG</sequence>
<accession>A0A3R7QH55</accession>
<reference evidence="2 3" key="1">
    <citation type="submission" date="2018-04" db="EMBL/GenBank/DDBJ databases">
        <authorList>
            <person name="Zhang X."/>
            <person name="Yuan J."/>
            <person name="Li F."/>
            <person name="Xiang J."/>
        </authorList>
    </citation>
    <scope>NUCLEOTIDE SEQUENCE [LARGE SCALE GENOMIC DNA]</scope>
    <source>
        <tissue evidence="2">Muscle</tissue>
    </source>
</reference>
<dbReference type="PANTHER" id="PTHR10704">
    <property type="entry name" value="CARBOHYDRATE SULFOTRANSFERASE"/>
    <property type="match status" value="1"/>
</dbReference>
<dbReference type="AlphaFoldDB" id="A0A3R7QH55"/>
<feature type="region of interest" description="Disordered" evidence="1">
    <location>
        <begin position="317"/>
        <end position="346"/>
    </location>
</feature>
<organism evidence="2 3">
    <name type="scientific">Penaeus vannamei</name>
    <name type="common">Whiteleg shrimp</name>
    <name type="synonym">Litopenaeus vannamei</name>
    <dbReference type="NCBI Taxonomy" id="6689"/>
    <lineage>
        <taxon>Eukaryota</taxon>
        <taxon>Metazoa</taxon>
        <taxon>Ecdysozoa</taxon>
        <taxon>Arthropoda</taxon>
        <taxon>Crustacea</taxon>
        <taxon>Multicrustacea</taxon>
        <taxon>Malacostraca</taxon>
        <taxon>Eumalacostraca</taxon>
        <taxon>Eucarida</taxon>
        <taxon>Decapoda</taxon>
        <taxon>Dendrobranchiata</taxon>
        <taxon>Penaeoidea</taxon>
        <taxon>Penaeidae</taxon>
        <taxon>Penaeus</taxon>
    </lineage>
</organism>
<dbReference type="InterPro" id="IPR051135">
    <property type="entry name" value="Gal/GlcNAc/GalNAc_ST"/>
</dbReference>
<reference evidence="2 3" key="2">
    <citation type="submission" date="2019-01" db="EMBL/GenBank/DDBJ databases">
        <title>The decoding of complex shrimp genome reveals the adaptation for benthos swimmer, frequently molting mechanism and breeding impact on genome.</title>
        <authorList>
            <person name="Sun Y."/>
            <person name="Gao Y."/>
            <person name="Yu Y."/>
        </authorList>
    </citation>
    <scope>NUCLEOTIDE SEQUENCE [LARGE SCALE GENOMIC DNA]</scope>
    <source>
        <tissue evidence="2">Muscle</tissue>
    </source>
</reference>
<protein>
    <submittedName>
        <fullName evidence="2">Carbohydrate sulfotransferase 5</fullName>
    </submittedName>
</protein>
<dbReference type="GO" id="GO:0001517">
    <property type="term" value="F:N-acetylglucosamine 6-O-sulfotransferase activity"/>
    <property type="evidence" value="ECO:0007669"/>
    <property type="project" value="TreeGrafter"/>
</dbReference>
<evidence type="ECO:0000313" key="2">
    <source>
        <dbReference type="EMBL" id="ROT67246.1"/>
    </source>
</evidence>
<name>A0A3R7QH55_PENVA</name>